<dbReference type="SUPFAM" id="SSF52833">
    <property type="entry name" value="Thioredoxin-like"/>
    <property type="match status" value="1"/>
</dbReference>
<dbReference type="AlphaFoldDB" id="A0A0M2SZ79"/>
<dbReference type="InterPro" id="IPR008554">
    <property type="entry name" value="Glutaredoxin-like"/>
</dbReference>
<protein>
    <recommendedName>
        <fullName evidence="3">Glutaredoxin</fullName>
    </recommendedName>
</protein>
<name>A0A0M2SZ79_9BACI</name>
<gene>
    <name evidence="1" type="ORF">WQ57_04130</name>
</gene>
<proteinExistence type="predicted"/>
<evidence type="ECO:0000313" key="2">
    <source>
        <dbReference type="Proteomes" id="UP000034166"/>
    </source>
</evidence>
<comment type="caution">
    <text evidence="1">The sequence shown here is derived from an EMBL/GenBank/DDBJ whole genome shotgun (WGS) entry which is preliminary data.</text>
</comment>
<dbReference type="Proteomes" id="UP000034166">
    <property type="component" value="Unassembled WGS sequence"/>
</dbReference>
<evidence type="ECO:0008006" key="3">
    <source>
        <dbReference type="Google" id="ProtNLM"/>
    </source>
</evidence>
<dbReference type="OrthoDB" id="32865at2"/>
<keyword evidence="2" id="KW-1185">Reference proteome</keyword>
<reference evidence="1 2" key="1">
    <citation type="submission" date="2015-04" db="EMBL/GenBank/DDBJ databases">
        <title>Taxonomic description and genome sequence of Bacillus campisalis sp. nov., a novel member of the genus Bacillus isolated from solar saltern.</title>
        <authorList>
            <person name="Mathan Kumar R."/>
            <person name="Kaur G."/>
            <person name="Kumar A."/>
            <person name="Singh N.K."/>
            <person name="Kaur N."/>
            <person name="Kumar N."/>
            <person name="Mayilraj S."/>
        </authorList>
    </citation>
    <scope>NUCLEOTIDE SEQUENCE [LARGE SCALE GENOMIC DNA]</scope>
    <source>
        <strain evidence="1 2">SA2-6</strain>
    </source>
</reference>
<evidence type="ECO:0000313" key="1">
    <source>
        <dbReference type="EMBL" id="KKK39483.1"/>
    </source>
</evidence>
<dbReference type="EMBL" id="LAYY01000003">
    <property type="protein sequence ID" value="KKK39483.1"/>
    <property type="molecule type" value="Genomic_DNA"/>
</dbReference>
<accession>A0A0M2SZ79</accession>
<dbReference type="Pfam" id="PF05768">
    <property type="entry name" value="Glrx-like"/>
    <property type="match status" value="1"/>
</dbReference>
<dbReference type="PATRIC" id="fig|1408103.3.peg.933"/>
<sequence length="78" mass="9106">MRQRCHLCEDAKALLEELQKNWQFDIVEVDIDESDELTERYGITIPVIELHGEEIQAGIINKNFIVEAFSRKNVKYIG</sequence>
<organism evidence="1 2">
    <name type="scientific">Mesobacillus campisalis</name>
    <dbReference type="NCBI Taxonomy" id="1408103"/>
    <lineage>
        <taxon>Bacteria</taxon>
        <taxon>Bacillati</taxon>
        <taxon>Bacillota</taxon>
        <taxon>Bacilli</taxon>
        <taxon>Bacillales</taxon>
        <taxon>Bacillaceae</taxon>
        <taxon>Mesobacillus</taxon>
    </lineage>
</organism>
<dbReference type="InterPro" id="IPR036249">
    <property type="entry name" value="Thioredoxin-like_sf"/>
</dbReference>
<dbReference type="Gene3D" id="3.40.30.10">
    <property type="entry name" value="Glutaredoxin"/>
    <property type="match status" value="1"/>
</dbReference>